<evidence type="ECO:0000313" key="7">
    <source>
        <dbReference type="Proteomes" id="UP000283786"/>
    </source>
</evidence>
<evidence type="ECO:0000256" key="1">
    <source>
        <dbReference type="ARBA" id="ARBA00004651"/>
    </source>
</evidence>
<dbReference type="Pfam" id="PF01810">
    <property type="entry name" value="LysE"/>
    <property type="match status" value="1"/>
</dbReference>
<evidence type="ECO:0000256" key="4">
    <source>
        <dbReference type="ARBA" id="ARBA00022989"/>
    </source>
</evidence>
<keyword evidence="7" id="KW-1185">Reference proteome</keyword>
<organism evidence="6 7">
    <name type="scientific">Pseudooceanicola algae</name>
    <dbReference type="NCBI Taxonomy" id="1537215"/>
    <lineage>
        <taxon>Bacteria</taxon>
        <taxon>Pseudomonadati</taxon>
        <taxon>Pseudomonadota</taxon>
        <taxon>Alphaproteobacteria</taxon>
        <taxon>Rhodobacterales</taxon>
        <taxon>Paracoccaceae</taxon>
        <taxon>Pseudooceanicola</taxon>
    </lineage>
</organism>
<dbReference type="KEGG" id="palw:PSAL_019580"/>
<accession>A0A418SKH1</accession>
<evidence type="ECO:0000256" key="3">
    <source>
        <dbReference type="ARBA" id="ARBA00022692"/>
    </source>
</evidence>
<keyword evidence="5" id="KW-0472">Membrane</keyword>
<protein>
    <submittedName>
        <fullName evidence="6">Uncharacterized protein</fullName>
    </submittedName>
</protein>
<dbReference type="GO" id="GO:0005886">
    <property type="term" value="C:plasma membrane"/>
    <property type="evidence" value="ECO:0007669"/>
    <property type="project" value="UniProtKB-SubCell"/>
</dbReference>
<sequence>MDLMPVDLLVLLTFIPAALALNLTPGADMMFCAGQGLRAGPAAGWRASAGVAVGGMTHALIAGLGVGALVATHPVAFEVIRWFGAGYLLWLAVQILRAGVGGEGPAAKPAKPFRDGLLVNLTNPKVILFILAFVPQFIDPARPVLAQFLAFGAVLAAGGFFINGLAGALAGRLQTRLARRDGSGKAGRWIVRISAGIFATLALRLVLIDRS</sequence>
<dbReference type="GO" id="GO:0015171">
    <property type="term" value="F:amino acid transmembrane transporter activity"/>
    <property type="evidence" value="ECO:0007669"/>
    <property type="project" value="TreeGrafter"/>
</dbReference>
<proteinExistence type="predicted"/>
<dbReference type="PIRSF" id="PIRSF006324">
    <property type="entry name" value="LeuE"/>
    <property type="match status" value="1"/>
</dbReference>
<dbReference type="Proteomes" id="UP000283786">
    <property type="component" value="Chromosome"/>
</dbReference>
<keyword evidence="2" id="KW-1003">Cell membrane</keyword>
<evidence type="ECO:0000313" key="6">
    <source>
        <dbReference type="EMBL" id="QPM90719.1"/>
    </source>
</evidence>
<dbReference type="EMBL" id="CP060436">
    <property type="protein sequence ID" value="QPM90719.1"/>
    <property type="molecule type" value="Genomic_DNA"/>
</dbReference>
<keyword evidence="3" id="KW-0812">Transmembrane</keyword>
<name>A0A418SKH1_9RHOB</name>
<dbReference type="PANTHER" id="PTHR30086:SF20">
    <property type="entry name" value="ARGININE EXPORTER PROTEIN ARGO-RELATED"/>
    <property type="match status" value="1"/>
</dbReference>
<gene>
    <name evidence="6" type="ORF">PSAL_019580</name>
</gene>
<keyword evidence="4" id="KW-1133">Transmembrane helix</keyword>
<evidence type="ECO:0000256" key="5">
    <source>
        <dbReference type="ARBA" id="ARBA00023136"/>
    </source>
</evidence>
<evidence type="ECO:0000256" key="2">
    <source>
        <dbReference type="ARBA" id="ARBA00022475"/>
    </source>
</evidence>
<comment type="subcellular location">
    <subcellularLocation>
        <location evidence="1">Cell membrane</location>
        <topology evidence="1">Multi-pass membrane protein</topology>
    </subcellularLocation>
</comment>
<dbReference type="InterPro" id="IPR001123">
    <property type="entry name" value="LeuE-type"/>
</dbReference>
<dbReference type="AlphaFoldDB" id="A0A418SKH1"/>
<dbReference type="PANTHER" id="PTHR30086">
    <property type="entry name" value="ARGININE EXPORTER PROTEIN ARGO"/>
    <property type="match status" value="1"/>
</dbReference>
<reference evidence="6 7" key="1">
    <citation type="submission" date="2020-08" db="EMBL/GenBank/DDBJ databases">
        <title>Genome sequence of Rhodobacteraceae bacterium Lw-13e.</title>
        <authorList>
            <person name="Poehlein A."/>
            <person name="Wolter L."/>
            <person name="Daniel R."/>
            <person name="Brinkhoff T."/>
        </authorList>
    </citation>
    <scope>NUCLEOTIDE SEQUENCE [LARGE SCALE GENOMIC DNA]</scope>
    <source>
        <strain evidence="6 7">Lw-13e</strain>
    </source>
</reference>